<dbReference type="InterPro" id="IPR008949">
    <property type="entry name" value="Isoprenoid_synthase_dom_sf"/>
</dbReference>
<keyword evidence="7" id="KW-1185">Reference proteome</keyword>
<dbReference type="InterPro" id="IPR002060">
    <property type="entry name" value="Squ/phyt_synthse"/>
</dbReference>
<proteinExistence type="inferred from homology"/>
<dbReference type="InterPro" id="IPR033904">
    <property type="entry name" value="Trans_IPPS_HH"/>
</dbReference>
<dbReference type="CDD" id="cd00683">
    <property type="entry name" value="Trans_IPPS_HH"/>
    <property type="match status" value="1"/>
</dbReference>
<reference evidence="6 7" key="1">
    <citation type="submission" date="2024-08" db="EMBL/GenBank/DDBJ databases">
        <title>Insights into the chromosomal genome structure of Flemingia macrophylla.</title>
        <authorList>
            <person name="Ding Y."/>
            <person name="Zhao Y."/>
            <person name="Bi W."/>
            <person name="Wu M."/>
            <person name="Zhao G."/>
            <person name="Gong Y."/>
            <person name="Li W."/>
            <person name="Zhang P."/>
        </authorList>
    </citation>
    <scope>NUCLEOTIDE SEQUENCE [LARGE SCALE GENOMIC DNA]</scope>
    <source>
        <strain evidence="6">DYQJB</strain>
        <tissue evidence="6">Leaf</tissue>
    </source>
</reference>
<dbReference type="GO" id="GO:0046905">
    <property type="term" value="F:15-cis-phytoene synthase activity"/>
    <property type="evidence" value="ECO:0007669"/>
    <property type="project" value="UniProtKB-EC"/>
</dbReference>
<dbReference type="SUPFAM" id="SSF48576">
    <property type="entry name" value="Terpenoid synthases"/>
    <property type="match status" value="1"/>
</dbReference>
<comment type="catalytic activity">
    <reaction evidence="1">
        <text>2 (2E,6E,10E)-geranylgeranyl diphosphate = 15-cis-phytoene + 2 diphosphate</text>
        <dbReference type="Rhea" id="RHEA:34475"/>
        <dbReference type="ChEBI" id="CHEBI:27787"/>
        <dbReference type="ChEBI" id="CHEBI:33019"/>
        <dbReference type="ChEBI" id="CHEBI:58756"/>
        <dbReference type="EC" id="2.5.1.32"/>
    </reaction>
</comment>
<evidence type="ECO:0000256" key="3">
    <source>
        <dbReference type="ARBA" id="ARBA00012396"/>
    </source>
</evidence>
<keyword evidence="4" id="KW-0808">Transferase</keyword>
<protein>
    <recommendedName>
        <fullName evidence="3">15-cis-phytoene synthase</fullName>
        <ecNumber evidence="3">2.5.1.32</ecNumber>
    </recommendedName>
</protein>
<sequence length="392" mass="44593">MKGSSLHVIDVGTRPDAVHVGLHGHGLTELEGAVGWMERGGQNERDGAKPCSINGSNGKQCSRRGFRVIRSEVSMAPGQRSQLSKQGLPLADLHVQEVVHKQSQIISPCSKPKPQFHPSFLNNAYEMCRNICAEYAKTFYLGTLLMTEERQKAIWAIYVWCRRTDELVDGPNAEYMSSAVLDRWEDRLHDIFNGHPYDMLDAALTDTVSRFPLDIKPFRDMIQGTVGLMSVPIMGISQESVIPVQSVYDAALYLGIGNQLTNILRDVGEDVLRGRVYLPQDELAQFGLCDKDVFSRKVSQRWRMFMKYQITRARFYFNRAEEGVSQLEKASRWPVWSSLILYRKILDAIEDNDYDNLTKRACVGRTKKFLTLPIAYTRSISDPKTKFHPRLI</sequence>
<evidence type="ECO:0000313" key="6">
    <source>
        <dbReference type="EMBL" id="KAL2332587.1"/>
    </source>
</evidence>
<dbReference type="AlphaFoldDB" id="A0ABD1MA22"/>
<comment type="similarity">
    <text evidence="2">Belongs to the phytoene/squalene synthase family.</text>
</comment>
<dbReference type="Pfam" id="PF00494">
    <property type="entry name" value="SQS_PSY"/>
    <property type="match status" value="1"/>
</dbReference>
<organism evidence="6 7">
    <name type="scientific">Flemingia macrophylla</name>
    <dbReference type="NCBI Taxonomy" id="520843"/>
    <lineage>
        <taxon>Eukaryota</taxon>
        <taxon>Viridiplantae</taxon>
        <taxon>Streptophyta</taxon>
        <taxon>Embryophyta</taxon>
        <taxon>Tracheophyta</taxon>
        <taxon>Spermatophyta</taxon>
        <taxon>Magnoliopsida</taxon>
        <taxon>eudicotyledons</taxon>
        <taxon>Gunneridae</taxon>
        <taxon>Pentapetalae</taxon>
        <taxon>rosids</taxon>
        <taxon>fabids</taxon>
        <taxon>Fabales</taxon>
        <taxon>Fabaceae</taxon>
        <taxon>Papilionoideae</taxon>
        <taxon>50 kb inversion clade</taxon>
        <taxon>NPAAA clade</taxon>
        <taxon>indigoferoid/millettioid clade</taxon>
        <taxon>Phaseoleae</taxon>
        <taxon>Flemingia</taxon>
    </lineage>
</organism>
<dbReference type="EMBL" id="JBGMDY010000005">
    <property type="protein sequence ID" value="KAL2332587.1"/>
    <property type="molecule type" value="Genomic_DNA"/>
</dbReference>
<accession>A0ABD1MA22</accession>
<evidence type="ECO:0000256" key="1">
    <source>
        <dbReference type="ARBA" id="ARBA00001805"/>
    </source>
</evidence>
<dbReference type="EC" id="2.5.1.32" evidence="3"/>
<name>A0ABD1MA22_9FABA</name>
<evidence type="ECO:0000313" key="7">
    <source>
        <dbReference type="Proteomes" id="UP001603857"/>
    </source>
</evidence>
<dbReference type="Proteomes" id="UP001603857">
    <property type="component" value="Unassembled WGS sequence"/>
</dbReference>
<evidence type="ECO:0000256" key="4">
    <source>
        <dbReference type="ARBA" id="ARBA00022679"/>
    </source>
</evidence>
<gene>
    <name evidence="6" type="ORF">Fmac_013800</name>
</gene>
<evidence type="ECO:0000256" key="2">
    <source>
        <dbReference type="ARBA" id="ARBA00006251"/>
    </source>
</evidence>
<dbReference type="Gene3D" id="1.10.600.10">
    <property type="entry name" value="Farnesyl Diphosphate Synthase"/>
    <property type="match status" value="2"/>
</dbReference>
<dbReference type="PANTHER" id="PTHR31480">
    <property type="entry name" value="BIFUNCTIONAL LYCOPENE CYCLASE/PHYTOENE SYNTHASE"/>
    <property type="match status" value="1"/>
</dbReference>
<comment type="caution">
    <text evidence="6">The sequence shown here is derived from an EMBL/GenBank/DDBJ whole genome shotgun (WGS) entry which is preliminary data.</text>
</comment>
<dbReference type="PROSITE" id="PS01045">
    <property type="entry name" value="SQUALEN_PHYTOEN_SYN_2"/>
    <property type="match status" value="1"/>
</dbReference>
<keyword evidence="5" id="KW-0125">Carotenoid biosynthesis</keyword>
<dbReference type="InterPro" id="IPR019845">
    <property type="entry name" value="Squalene/phytoene_synthase_CS"/>
</dbReference>
<evidence type="ECO:0000256" key="5">
    <source>
        <dbReference type="ARBA" id="ARBA00022746"/>
    </source>
</evidence>
<dbReference type="GO" id="GO:0016117">
    <property type="term" value="P:carotenoid biosynthetic process"/>
    <property type="evidence" value="ECO:0007669"/>
    <property type="project" value="UniProtKB-KW"/>
</dbReference>